<proteinExistence type="predicted"/>
<accession>Q30TS9</accession>
<sequence>MKINREIVIILTTLIALFLLFEITNIDMFVQKFFYDDISHKWLLSHEKGSWLDIVFYTGIKKSIIAFAVIILFLYLYSFRKSAKKLREYREGLLIVWLSVAIVPALIGFLKATTNVPCPCDAFVFGGDYPYIRVLDSMPQEIMKKFKCYPAGHASGGFALMSLFFLFKSKINQILALVVTLIIGWSMGIYKMLIGDHYLSHTIITMVLSWLLILIIKKVVNKYCKL</sequence>
<dbReference type="Proteomes" id="UP000002714">
    <property type="component" value="Chromosome"/>
</dbReference>
<keyword evidence="4" id="KW-1185">Reference proteome</keyword>
<reference evidence="3 4" key="1">
    <citation type="journal article" date="2008" name="Appl. Environ. Microbiol.">
        <title>Genome of the epsilonproteobacterial chemolithoautotroph Sulfurimonas denitrificans.</title>
        <authorList>
            <person name="Sievert S.M."/>
            <person name="Scott K.M."/>
            <person name="Klotz M.G."/>
            <person name="Chain P.S.G."/>
            <person name="Hauser L.J."/>
            <person name="Hemp J."/>
            <person name="Huegler M."/>
            <person name="Land M."/>
            <person name="Lapidus A."/>
            <person name="Larimer F.W."/>
            <person name="Lucas S."/>
            <person name="Malfatti S.A."/>
            <person name="Meyer F."/>
            <person name="Paulsen I.T."/>
            <person name="Ren Q."/>
            <person name="Simon J."/>
            <person name="Bailey K."/>
            <person name="Diaz E."/>
            <person name="Fitzpatrick K.A."/>
            <person name="Glover B."/>
            <person name="Gwatney N."/>
            <person name="Korajkic A."/>
            <person name="Long A."/>
            <person name="Mobberley J.M."/>
            <person name="Pantry S.N."/>
            <person name="Pazder G."/>
            <person name="Peterson S."/>
            <person name="Quintanilla J.D."/>
            <person name="Sprinkle R."/>
            <person name="Stephens J."/>
            <person name="Thomas P."/>
            <person name="Vaughn R."/>
            <person name="Weber M.J."/>
            <person name="Wooten L.L."/>
        </authorList>
    </citation>
    <scope>NUCLEOTIDE SEQUENCE [LARGE SCALE GENOMIC DNA]</scope>
    <source>
        <strain evidence="4">ATCC 33889 / DSM 1251</strain>
    </source>
</reference>
<evidence type="ECO:0000313" key="3">
    <source>
        <dbReference type="EMBL" id="ABB43602.1"/>
    </source>
</evidence>
<feature type="transmembrane region" description="Helical" evidence="1">
    <location>
        <begin position="149"/>
        <end position="167"/>
    </location>
</feature>
<organism evidence="3 4">
    <name type="scientific">Sulfurimonas denitrificans (strain ATCC 33889 / DSM 1251)</name>
    <name type="common">Thiomicrospira denitrificans (strain ATCC 33889 / DSM 1251)</name>
    <dbReference type="NCBI Taxonomy" id="326298"/>
    <lineage>
        <taxon>Bacteria</taxon>
        <taxon>Pseudomonadati</taxon>
        <taxon>Campylobacterota</taxon>
        <taxon>Epsilonproteobacteria</taxon>
        <taxon>Campylobacterales</taxon>
        <taxon>Sulfurimonadaceae</taxon>
        <taxon>Sulfurimonas</taxon>
    </lineage>
</organism>
<feature type="transmembrane region" description="Helical" evidence="1">
    <location>
        <begin position="198"/>
        <end position="216"/>
    </location>
</feature>
<dbReference type="STRING" id="326298.Suden_0321"/>
<dbReference type="SUPFAM" id="SSF48317">
    <property type="entry name" value="Acid phosphatase/Vanadium-dependent haloperoxidase"/>
    <property type="match status" value="1"/>
</dbReference>
<feature type="transmembrane region" description="Helical" evidence="1">
    <location>
        <begin position="89"/>
        <end position="107"/>
    </location>
</feature>
<dbReference type="OrthoDB" id="7348799at2"/>
<dbReference type="HOGENOM" id="CLU_070327_2_0_7"/>
<keyword evidence="1" id="KW-1133">Transmembrane helix</keyword>
<evidence type="ECO:0000256" key="1">
    <source>
        <dbReference type="SAM" id="Phobius"/>
    </source>
</evidence>
<dbReference type="Gene3D" id="1.20.144.10">
    <property type="entry name" value="Phosphatidic acid phosphatase type 2/haloperoxidase"/>
    <property type="match status" value="1"/>
</dbReference>
<dbReference type="EMBL" id="CP000153">
    <property type="protein sequence ID" value="ABB43602.1"/>
    <property type="molecule type" value="Genomic_DNA"/>
</dbReference>
<dbReference type="Pfam" id="PF01569">
    <property type="entry name" value="PAP2"/>
    <property type="match status" value="1"/>
</dbReference>
<feature type="transmembrane region" description="Helical" evidence="1">
    <location>
        <begin position="54"/>
        <end position="77"/>
    </location>
</feature>
<feature type="transmembrane region" description="Helical" evidence="1">
    <location>
        <begin position="7"/>
        <end position="34"/>
    </location>
</feature>
<feature type="domain" description="Phosphatidic acid phosphatase type 2/haloperoxidase" evidence="2">
    <location>
        <begin position="93"/>
        <end position="222"/>
    </location>
</feature>
<name>Q30TS9_SULDN</name>
<gene>
    <name evidence="3" type="ordered locus">Suden_0321</name>
</gene>
<keyword evidence="1" id="KW-0472">Membrane</keyword>
<evidence type="ECO:0000259" key="2">
    <source>
        <dbReference type="Pfam" id="PF01569"/>
    </source>
</evidence>
<dbReference type="InterPro" id="IPR000326">
    <property type="entry name" value="PAP2/HPO"/>
</dbReference>
<dbReference type="KEGG" id="tdn:Suden_0321"/>
<feature type="transmembrane region" description="Helical" evidence="1">
    <location>
        <begin position="174"/>
        <end position="192"/>
    </location>
</feature>
<dbReference type="InterPro" id="IPR036938">
    <property type="entry name" value="PAP2/HPO_sf"/>
</dbReference>
<evidence type="ECO:0000313" key="4">
    <source>
        <dbReference type="Proteomes" id="UP000002714"/>
    </source>
</evidence>
<dbReference type="AlphaFoldDB" id="Q30TS9"/>
<protein>
    <submittedName>
        <fullName evidence="3">PAP2 superfamily protein</fullName>
    </submittedName>
</protein>
<dbReference type="RefSeq" id="WP_011371956.1">
    <property type="nucleotide sequence ID" value="NC_007575.1"/>
</dbReference>
<dbReference type="eggNOG" id="COG3907">
    <property type="taxonomic scope" value="Bacteria"/>
</dbReference>
<dbReference type="CDD" id="cd03396">
    <property type="entry name" value="PAP2_like_6"/>
    <property type="match status" value="1"/>
</dbReference>
<keyword evidence="1" id="KW-0812">Transmembrane</keyword>